<protein>
    <recommendedName>
        <fullName evidence="4">PepSY domain-containing protein</fullName>
    </recommendedName>
</protein>
<comment type="caution">
    <text evidence="2">The sequence shown here is derived from an EMBL/GenBank/DDBJ whole genome shotgun (WGS) entry which is preliminary data.</text>
</comment>
<dbReference type="AlphaFoldDB" id="A0A430KUU4"/>
<evidence type="ECO:0000313" key="2">
    <source>
        <dbReference type="EMBL" id="RTE67267.1"/>
    </source>
</evidence>
<feature type="signal peptide" evidence="1">
    <location>
        <begin position="1"/>
        <end position="21"/>
    </location>
</feature>
<sequence length="110" mass="12241">MNAMIRKVVLLLLLASTPLHSEGIGIKMLDVEACRTLMAAGEIISMSDLMKLVHRLSESKIIDTVLLQKDQSYLYEMEVAAQDGMVSMLYIDAKTGAVVDPETVTNEWKR</sequence>
<keyword evidence="3" id="KW-1185">Reference proteome</keyword>
<evidence type="ECO:0000313" key="3">
    <source>
        <dbReference type="Proteomes" id="UP000283087"/>
    </source>
</evidence>
<dbReference type="EMBL" id="RQXW01000002">
    <property type="protein sequence ID" value="RTE67267.1"/>
    <property type="molecule type" value="Genomic_DNA"/>
</dbReference>
<name>A0A430KUU4_9GAMM</name>
<reference evidence="2 3" key="1">
    <citation type="submission" date="2018-11" db="EMBL/GenBank/DDBJ databases">
        <title>The draft genome sequence of Amphritea opalescens ANRC-JH13T.</title>
        <authorList>
            <person name="Fang Z."/>
            <person name="Zhang Y."/>
            <person name="Han X."/>
        </authorList>
    </citation>
    <scope>NUCLEOTIDE SEQUENCE [LARGE SCALE GENOMIC DNA]</scope>
    <source>
        <strain evidence="2 3">ANRC-JH13</strain>
    </source>
</reference>
<keyword evidence="1" id="KW-0732">Signal</keyword>
<dbReference type="Proteomes" id="UP000283087">
    <property type="component" value="Unassembled WGS sequence"/>
</dbReference>
<dbReference type="OrthoDB" id="6975080at2"/>
<dbReference type="RefSeq" id="WP_126157235.1">
    <property type="nucleotide sequence ID" value="NZ_RQXW01000002.1"/>
</dbReference>
<gene>
    <name evidence="2" type="ORF">EH243_03415</name>
</gene>
<accession>A0A430KUU4</accession>
<organism evidence="2 3">
    <name type="scientific">Amphritea opalescens</name>
    <dbReference type="NCBI Taxonomy" id="2490544"/>
    <lineage>
        <taxon>Bacteria</taxon>
        <taxon>Pseudomonadati</taxon>
        <taxon>Pseudomonadota</taxon>
        <taxon>Gammaproteobacteria</taxon>
        <taxon>Oceanospirillales</taxon>
        <taxon>Oceanospirillaceae</taxon>
        <taxon>Amphritea</taxon>
    </lineage>
</organism>
<feature type="chain" id="PRO_5019316502" description="PepSY domain-containing protein" evidence="1">
    <location>
        <begin position="22"/>
        <end position="110"/>
    </location>
</feature>
<evidence type="ECO:0008006" key="4">
    <source>
        <dbReference type="Google" id="ProtNLM"/>
    </source>
</evidence>
<proteinExistence type="predicted"/>
<evidence type="ECO:0000256" key="1">
    <source>
        <dbReference type="SAM" id="SignalP"/>
    </source>
</evidence>